<dbReference type="PANTHER" id="PTHR46890">
    <property type="entry name" value="NON-LTR RETROLELEMENT REVERSE TRANSCRIPTASE-LIKE PROTEIN-RELATED"/>
    <property type="match status" value="1"/>
</dbReference>
<comment type="caution">
    <text evidence="2">The sequence shown here is derived from an EMBL/GenBank/DDBJ whole genome shotgun (WGS) entry which is preliminary data.</text>
</comment>
<reference evidence="2" key="2">
    <citation type="journal article" date="2024" name="Plant">
        <title>Genomic evolution and insights into agronomic trait innovations of Sesamum species.</title>
        <authorList>
            <person name="Miao H."/>
            <person name="Wang L."/>
            <person name="Qu L."/>
            <person name="Liu H."/>
            <person name="Sun Y."/>
            <person name="Le M."/>
            <person name="Wang Q."/>
            <person name="Wei S."/>
            <person name="Zheng Y."/>
            <person name="Lin W."/>
            <person name="Duan Y."/>
            <person name="Cao H."/>
            <person name="Xiong S."/>
            <person name="Wang X."/>
            <person name="Wei L."/>
            <person name="Li C."/>
            <person name="Ma Q."/>
            <person name="Ju M."/>
            <person name="Zhao R."/>
            <person name="Li G."/>
            <person name="Mu C."/>
            <person name="Tian Q."/>
            <person name="Mei H."/>
            <person name="Zhang T."/>
            <person name="Gao T."/>
            <person name="Zhang H."/>
        </authorList>
    </citation>
    <scope>NUCLEOTIDE SEQUENCE</scope>
    <source>
        <strain evidence="2">KEN1</strain>
    </source>
</reference>
<evidence type="ECO:0000313" key="2">
    <source>
        <dbReference type="EMBL" id="KAL0420648.1"/>
    </source>
</evidence>
<feature type="domain" description="Reverse transcriptase" evidence="1">
    <location>
        <begin position="267"/>
        <end position="348"/>
    </location>
</feature>
<gene>
    <name evidence="2" type="ORF">Slati_3087700</name>
</gene>
<reference evidence="2" key="1">
    <citation type="submission" date="2020-06" db="EMBL/GenBank/DDBJ databases">
        <authorList>
            <person name="Li T."/>
            <person name="Hu X."/>
            <person name="Zhang T."/>
            <person name="Song X."/>
            <person name="Zhang H."/>
            <person name="Dai N."/>
            <person name="Sheng W."/>
            <person name="Hou X."/>
            <person name="Wei L."/>
        </authorList>
    </citation>
    <scope>NUCLEOTIDE SEQUENCE</scope>
    <source>
        <strain evidence="2">KEN1</strain>
        <tissue evidence="2">Leaf</tissue>
    </source>
</reference>
<name>A0AAW2UVK9_9LAMI</name>
<dbReference type="Pfam" id="PF00078">
    <property type="entry name" value="RVT_1"/>
    <property type="match status" value="1"/>
</dbReference>
<dbReference type="CDD" id="cd01650">
    <property type="entry name" value="RT_nLTR_like"/>
    <property type="match status" value="1"/>
</dbReference>
<dbReference type="EMBL" id="JACGWN010000011">
    <property type="protein sequence ID" value="KAL0420648.1"/>
    <property type="molecule type" value="Genomic_DNA"/>
</dbReference>
<sequence>MSGCRKCFHFEAAWLQEPECEDIVTKSWSTPGRLEEKIEFISTQLSLWGRLFGQAARDRIEEFSSCLKSCGVTTDSQACALRDKAELSKLIIQEEIFWKQHSKDLWLKEGDRNFSFFHAKASQRHHVNSIRRLRKSDGEWTESAEGVQQCILEYFQKVFTSNRPLPDDILSGTEHLPTVVHSEMAEDLQRPYTETEVTKALFSMSPLKSPAPDGMPPLFYQKFWHVVQSDVISCVLVFLNCCILPSGFNATNIVLIPKCKQSQSLILYRPINLCNVVYKIASKTIANRLKPWLDRIISPSQCACVSRRLITDNVLLAFKTNHFLHTYSKGRKYFMNLKFDISKAYDRVGIVIPLDGVG</sequence>
<dbReference type="PANTHER" id="PTHR46890:SF48">
    <property type="entry name" value="RNA-DIRECTED DNA POLYMERASE"/>
    <property type="match status" value="1"/>
</dbReference>
<accession>A0AAW2UVK9</accession>
<organism evidence="2">
    <name type="scientific">Sesamum latifolium</name>
    <dbReference type="NCBI Taxonomy" id="2727402"/>
    <lineage>
        <taxon>Eukaryota</taxon>
        <taxon>Viridiplantae</taxon>
        <taxon>Streptophyta</taxon>
        <taxon>Embryophyta</taxon>
        <taxon>Tracheophyta</taxon>
        <taxon>Spermatophyta</taxon>
        <taxon>Magnoliopsida</taxon>
        <taxon>eudicotyledons</taxon>
        <taxon>Gunneridae</taxon>
        <taxon>Pentapetalae</taxon>
        <taxon>asterids</taxon>
        <taxon>lamiids</taxon>
        <taxon>Lamiales</taxon>
        <taxon>Pedaliaceae</taxon>
        <taxon>Sesamum</taxon>
    </lineage>
</organism>
<dbReference type="InterPro" id="IPR052343">
    <property type="entry name" value="Retrotransposon-Effector_Assoc"/>
</dbReference>
<dbReference type="InterPro" id="IPR000477">
    <property type="entry name" value="RT_dom"/>
</dbReference>
<proteinExistence type="predicted"/>
<protein>
    <recommendedName>
        <fullName evidence="1">Reverse transcriptase domain-containing protein</fullName>
    </recommendedName>
</protein>
<dbReference type="AlphaFoldDB" id="A0AAW2UVK9"/>
<evidence type="ECO:0000259" key="1">
    <source>
        <dbReference type="Pfam" id="PF00078"/>
    </source>
</evidence>